<feature type="transmembrane region" description="Helical" evidence="5">
    <location>
        <begin position="423"/>
        <end position="444"/>
    </location>
</feature>
<evidence type="ECO:0000256" key="3">
    <source>
        <dbReference type="ARBA" id="ARBA00022989"/>
    </source>
</evidence>
<protein>
    <recommendedName>
        <fullName evidence="7">G-protein coupled receptors family 2 profile 2 domain-containing protein</fullName>
    </recommendedName>
</protein>
<dbReference type="Proteomes" id="UP000677228">
    <property type="component" value="Unassembled WGS sequence"/>
</dbReference>
<feature type="transmembrane region" description="Helical" evidence="5">
    <location>
        <begin position="533"/>
        <end position="553"/>
    </location>
</feature>
<keyword evidence="6" id="KW-0732">Signal</keyword>
<keyword evidence="2 5" id="KW-0812">Transmembrane</keyword>
<dbReference type="EMBL" id="CAJOBC010000305">
    <property type="protein sequence ID" value="CAF3568803.1"/>
    <property type="molecule type" value="Genomic_DNA"/>
</dbReference>
<gene>
    <name evidence="9" type="ORF">GPM918_LOCUS2688</name>
    <name evidence="8" type="ORF">OVA965_LOCUS2083</name>
    <name evidence="11" type="ORF">SRO942_LOCUS2688</name>
    <name evidence="10" type="ORF">TMI583_LOCUS2083</name>
</gene>
<sequence length="723" mass="83646">MSTIIFVLILTSTFRLINSQLCSRRDECTQDDISRSTSIFNDAQYFQSRNCFCDNLCLTYDDCCENIKTSNSSIKVSNYECIDFLSHNSDVDPNSLTISVWMTVRCLPNYFGTKADNQCQSYRTKTLSDDPTLFIPVTSTQTNVTYRNYFCAYCNNDIQSLVSWSYKSLCDANLMNVNEFMVNTTEIFFSFLNLTKNCMKMIYYPMFDDGSLIPSVLIRPCKQFIQNTCPNNSSLAFKCNSINAYRYLNITQSNQIITYRNEYCLLCQQNRTFINNNTDTCNGPYYQLAAMPSHLVRYQPLSILFDSDLLSKRMQYSTEYSCTNKNKVYDIFGHDYSTMSNIHQDIINAMKCQIPVRILKNSVKILNNGSILFENFSIQINREDYLYESSDILIVCSEKYSTIVFNQCQDKMIPLFPFYRTTLSLVCTIISLTSLILCVIIYSLVPLLRNIPGKCLLLLVISLFIAQLFFITTADLIKYSQFCIFSGIIIHYFYIAMFAWLTAISFDLWITFGKMTVKDSNQVSKRFLYYNMFVWLFSFVIVFISIILHFTNYSNSFSPEYGKIFCSISQPNAMITFFLIPIGCLLVVIFCLFIITIYNIRKTNKITKFARNNSNSEIHLIVYVRLASLMGLNWLLLILSITLRYEWMWIIFECVNSMPGVYLCIGFLCNKRLLKSLRQILHGYKLKAQSSILGRTTSSSSTTTTTTTTTTANLKQNYHQQTM</sequence>
<feature type="transmembrane region" description="Helical" evidence="5">
    <location>
        <begin position="456"/>
        <end position="477"/>
    </location>
</feature>
<keyword evidence="4 5" id="KW-0472">Membrane</keyword>
<dbReference type="OrthoDB" id="6134459at2759"/>
<comment type="caution">
    <text evidence="9">The sequence shown here is derived from an EMBL/GenBank/DDBJ whole genome shotgun (WGS) entry which is preliminary data.</text>
</comment>
<keyword evidence="3 5" id="KW-1133">Transmembrane helix</keyword>
<evidence type="ECO:0000256" key="2">
    <source>
        <dbReference type="ARBA" id="ARBA00022692"/>
    </source>
</evidence>
<evidence type="ECO:0000256" key="1">
    <source>
        <dbReference type="ARBA" id="ARBA00004141"/>
    </source>
</evidence>
<dbReference type="PROSITE" id="PS50261">
    <property type="entry name" value="G_PROTEIN_RECEP_F2_4"/>
    <property type="match status" value="1"/>
</dbReference>
<evidence type="ECO:0000313" key="12">
    <source>
        <dbReference type="Proteomes" id="UP000663829"/>
    </source>
</evidence>
<evidence type="ECO:0000313" key="11">
    <source>
        <dbReference type="EMBL" id="CAF3568803.1"/>
    </source>
</evidence>
<keyword evidence="12" id="KW-1185">Reference proteome</keyword>
<feature type="transmembrane region" description="Helical" evidence="5">
    <location>
        <begin position="620"/>
        <end position="641"/>
    </location>
</feature>
<feature type="signal peptide" evidence="6">
    <location>
        <begin position="1"/>
        <end position="19"/>
    </location>
</feature>
<dbReference type="InterPro" id="IPR000832">
    <property type="entry name" value="GPCR_2_secretin-like"/>
</dbReference>
<dbReference type="PANTHER" id="PTHR45902">
    <property type="entry name" value="LATROPHILIN RECEPTOR-LIKE PROTEIN A"/>
    <property type="match status" value="1"/>
</dbReference>
<evidence type="ECO:0000313" key="8">
    <source>
        <dbReference type="EMBL" id="CAF0752283.1"/>
    </source>
</evidence>
<evidence type="ECO:0000256" key="6">
    <source>
        <dbReference type="SAM" id="SignalP"/>
    </source>
</evidence>
<dbReference type="EMBL" id="CAJNOK010000426">
    <property type="protein sequence ID" value="CAF0752283.1"/>
    <property type="molecule type" value="Genomic_DNA"/>
</dbReference>
<feature type="transmembrane region" description="Helical" evidence="5">
    <location>
        <begin position="647"/>
        <end position="669"/>
    </location>
</feature>
<dbReference type="PANTHER" id="PTHR45902:SF1">
    <property type="entry name" value="LATROPHILIN RECEPTOR-LIKE PROTEIN A"/>
    <property type="match status" value="1"/>
</dbReference>
<name>A0A813RS58_9BILA</name>
<proteinExistence type="predicted"/>
<dbReference type="CDD" id="cd15039">
    <property type="entry name" value="7tmB3_Methuselah-like"/>
    <property type="match status" value="1"/>
</dbReference>
<dbReference type="Proteomes" id="UP000663829">
    <property type="component" value="Unassembled WGS sequence"/>
</dbReference>
<dbReference type="GO" id="GO:0007166">
    <property type="term" value="P:cell surface receptor signaling pathway"/>
    <property type="evidence" value="ECO:0007669"/>
    <property type="project" value="InterPro"/>
</dbReference>
<dbReference type="InterPro" id="IPR053231">
    <property type="entry name" value="GPCR_LN-TM7"/>
</dbReference>
<dbReference type="InterPro" id="IPR017981">
    <property type="entry name" value="GPCR_2-like_7TM"/>
</dbReference>
<accession>A0A813RS58</accession>
<comment type="subcellular location">
    <subcellularLocation>
        <location evidence="1">Membrane</location>
        <topology evidence="1">Multi-pass membrane protein</topology>
    </subcellularLocation>
</comment>
<reference evidence="9" key="1">
    <citation type="submission" date="2021-02" db="EMBL/GenBank/DDBJ databases">
        <authorList>
            <person name="Nowell W R."/>
        </authorList>
    </citation>
    <scope>NUCLEOTIDE SEQUENCE</scope>
</reference>
<dbReference type="EMBL" id="CAJNOQ010000305">
    <property type="protein sequence ID" value="CAF0785137.1"/>
    <property type="molecule type" value="Genomic_DNA"/>
</dbReference>
<dbReference type="Pfam" id="PF00002">
    <property type="entry name" value="7tm_2"/>
    <property type="match status" value="1"/>
</dbReference>
<dbReference type="GO" id="GO:0016020">
    <property type="term" value="C:membrane"/>
    <property type="evidence" value="ECO:0007669"/>
    <property type="project" value="UniProtKB-SubCell"/>
</dbReference>
<organism evidence="9 12">
    <name type="scientific">Didymodactylos carnosus</name>
    <dbReference type="NCBI Taxonomy" id="1234261"/>
    <lineage>
        <taxon>Eukaryota</taxon>
        <taxon>Metazoa</taxon>
        <taxon>Spiralia</taxon>
        <taxon>Gnathifera</taxon>
        <taxon>Rotifera</taxon>
        <taxon>Eurotatoria</taxon>
        <taxon>Bdelloidea</taxon>
        <taxon>Philodinida</taxon>
        <taxon>Philodinidae</taxon>
        <taxon>Didymodactylos</taxon>
    </lineage>
</organism>
<evidence type="ECO:0000259" key="7">
    <source>
        <dbReference type="PROSITE" id="PS50261"/>
    </source>
</evidence>
<evidence type="ECO:0000313" key="9">
    <source>
        <dbReference type="EMBL" id="CAF0785137.1"/>
    </source>
</evidence>
<dbReference type="Proteomes" id="UP000682733">
    <property type="component" value="Unassembled WGS sequence"/>
</dbReference>
<feature type="domain" description="G-protein coupled receptors family 2 profile 2" evidence="7">
    <location>
        <begin position="420"/>
        <end position="671"/>
    </location>
</feature>
<dbReference type="Gene3D" id="1.20.1070.10">
    <property type="entry name" value="Rhodopsin 7-helix transmembrane proteins"/>
    <property type="match status" value="1"/>
</dbReference>
<dbReference type="SUPFAM" id="SSF81321">
    <property type="entry name" value="Family A G protein-coupled receptor-like"/>
    <property type="match status" value="1"/>
</dbReference>
<evidence type="ECO:0000313" key="10">
    <source>
        <dbReference type="EMBL" id="CAF3531149.1"/>
    </source>
</evidence>
<evidence type="ECO:0000256" key="5">
    <source>
        <dbReference type="SAM" id="Phobius"/>
    </source>
</evidence>
<feature type="transmembrane region" description="Helical" evidence="5">
    <location>
        <begin position="489"/>
        <end position="512"/>
    </location>
</feature>
<feature type="chain" id="PRO_5035597330" description="G-protein coupled receptors family 2 profile 2 domain-containing protein" evidence="6">
    <location>
        <begin position="20"/>
        <end position="723"/>
    </location>
</feature>
<dbReference type="GO" id="GO:0004930">
    <property type="term" value="F:G protein-coupled receptor activity"/>
    <property type="evidence" value="ECO:0007669"/>
    <property type="project" value="InterPro"/>
</dbReference>
<dbReference type="AlphaFoldDB" id="A0A813RS58"/>
<evidence type="ECO:0000256" key="4">
    <source>
        <dbReference type="ARBA" id="ARBA00023136"/>
    </source>
</evidence>
<feature type="transmembrane region" description="Helical" evidence="5">
    <location>
        <begin position="573"/>
        <end position="600"/>
    </location>
</feature>
<dbReference type="Proteomes" id="UP000681722">
    <property type="component" value="Unassembled WGS sequence"/>
</dbReference>
<dbReference type="EMBL" id="CAJOBA010000426">
    <property type="protein sequence ID" value="CAF3531149.1"/>
    <property type="molecule type" value="Genomic_DNA"/>
</dbReference>